<reference evidence="3 4" key="1">
    <citation type="journal article" date="2021" name="Hortic Res">
        <title>Chromosome-scale assembly of the Dendrobium chrysotoxum genome enhances the understanding of orchid evolution.</title>
        <authorList>
            <person name="Zhang Y."/>
            <person name="Zhang G.Q."/>
            <person name="Zhang D."/>
            <person name="Liu X.D."/>
            <person name="Xu X.Y."/>
            <person name="Sun W.H."/>
            <person name="Yu X."/>
            <person name="Zhu X."/>
            <person name="Wang Z.W."/>
            <person name="Zhao X."/>
            <person name="Zhong W.Y."/>
            <person name="Chen H."/>
            <person name="Yin W.L."/>
            <person name="Huang T."/>
            <person name="Niu S.C."/>
            <person name="Liu Z.J."/>
        </authorList>
    </citation>
    <scope>NUCLEOTIDE SEQUENCE [LARGE SCALE GENOMIC DNA]</scope>
    <source>
        <strain evidence="3">Lindl</strain>
    </source>
</reference>
<evidence type="ECO:0008006" key="5">
    <source>
        <dbReference type="Google" id="ProtNLM"/>
    </source>
</evidence>
<keyword evidence="1" id="KW-0677">Repeat</keyword>
<dbReference type="InterPro" id="IPR011990">
    <property type="entry name" value="TPR-like_helical_dom_sf"/>
</dbReference>
<feature type="repeat" description="PPR" evidence="2">
    <location>
        <begin position="311"/>
        <end position="345"/>
    </location>
</feature>
<name>A0AAV7G981_DENCH</name>
<dbReference type="FunFam" id="1.25.40.10:FF:000285">
    <property type="entry name" value="Pentatricopeptide repeat-containing protein, chloroplastic"/>
    <property type="match status" value="1"/>
</dbReference>
<evidence type="ECO:0000313" key="3">
    <source>
        <dbReference type="EMBL" id="KAH0452740.1"/>
    </source>
</evidence>
<dbReference type="EMBL" id="JAGFBR010000017">
    <property type="protein sequence ID" value="KAH0452740.1"/>
    <property type="molecule type" value="Genomic_DNA"/>
</dbReference>
<gene>
    <name evidence="3" type="ORF">IEQ34_020039</name>
</gene>
<dbReference type="NCBIfam" id="TIGR00756">
    <property type="entry name" value="PPR"/>
    <property type="match status" value="2"/>
</dbReference>
<dbReference type="PROSITE" id="PS51375">
    <property type="entry name" value="PPR"/>
    <property type="match status" value="3"/>
</dbReference>
<comment type="caution">
    <text evidence="3">The sequence shown here is derived from an EMBL/GenBank/DDBJ whole genome shotgun (WGS) entry which is preliminary data.</text>
</comment>
<evidence type="ECO:0000313" key="4">
    <source>
        <dbReference type="Proteomes" id="UP000775213"/>
    </source>
</evidence>
<feature type="repeat" description="PPR" evidence="2">
    <location>
        <begin position="412"/>
        <end position="446"/>
    </location>
</feature>
<dbReference type="PANTHER" id="PTHR47926">
    <property type="entry name" value="PENTATRICOPEPTIDE REPEAT-CONTAINING PROTEIN"/>
    <property type="match status" value="1"/>
</dbReference>
<protein>
    <recommendedName>
        <fullName evidence="5">Pentatricopeptide repeat-containing protein</fullName>
    </recommendedName>
</protein>
<dbReference type="InterPro" id="IPR046960">
    <property type="entry name" value="PPR_At4g14850-like_plant"/>
</dbReference>
<dbReference type="PANTHER" id="PTHR47926:SF481">
    <property type="entry name" value="TETRATRICOPEPTIDE-LIKE HELICAL DOMAIN SUPERFAMILY"/>
    <property type="match status" value="1"/>
</dbReference>
<dbReference type="InterPro" id="IPR002885">
    <property type="entry name" value="PPR_rpt"/>
</dbReference>
<feature type="repeat" description="PPR" evidence="2">
    <location>
        <begin position="210"/>
        <end position="244"/>
    </location>
</feature>
<dbReference type="FunFam" id="1.25.40.10:FF:000158">
    <property type="entry name" value="pentatricopeptide repeat-containing protein At2g33680"/>
    <property type="match status" value="1"/>
</dbReference>
<dbReference type="GO" id="GO:0009451">
    <property type="term" value="P:RNA modification"/>
    <property type="evidence" value="ECO:0007669"/>
    <property type="project" value="InterPro"/>
</dbReference>
<accession>A0AAV7G981</accession>
<sequence>MHKTITIVRDDPSIVQDDDKVISQSSSSIDKGILEFLPEMVFSDLSSKDLLEGKKIPDMVEELISGVIWSLGIGKQAKLEPKWFNILCLDSGIGVLDKVVLRKYKRNYLLGDVFQMKTMLVKDGFFHDALNLYHFLRASNADRAYLPVVYFLKACGELSAIHEGQSIHSLITKAGLDQNLTFQNSLIEMYSNFAHVTAARQVFDAMPKRNIVSWNLMMLGYGVCDQPISALEFCTSMKNNGVALDSVGFKIVLPICGQANALEIGASIHGHLVVSGASNNTILATAIMDMYAKCGELVAAEKAFNEIEFKDVVSWNAMIGGYAQARKYKLLLELLYQMHLQGFKPSVPTILLSVQACTHLSALQLGKSIHGQILRNGLSVDISIKGLLIGMYSKCGELLFAYNVFSEIIKVNVCSWSCMINGLGIHGYIKESLMLFFAMIKHGGKPDDICFLILLSSCSHWGLINEGLKVFYYMISLFGIEPRMEHWTSLVDLIGRAGCINEAFRFMNEMPLEPNSSMIGAFLGSCRIHRDEKMWKELGDCLIERGCVVPGFYKLLVGIRAGEEQWNEVSRVRNVIKKRRLWGNSGTSLIEISSS</sequence>
<evidence type="ECO:0000256" key="2">
    <source>
        <dbReference type="PROSITE-ProRule" id="PRU00708"/>
    </source>
</evidence>
<dbReference type="Proteomes" id="UP000775213">
    <property type="component" value="Unassembled WGS sequence"/>
</dbReference>
<dbReference type="AlphaFoldDB" id="A0AAV7G981"/>
<dbReference type="Gene3D" id="1.25.40.10">
    <property type="entry name" value="Tetratricopeptide repeat domain"/>
    <property type="match status" value="3"/>
</dbReference>
<dbReference type="GO" id="GO:0099402">
    <property type="term" value="P:plant organ development"/>
    <property type="evidence" value="ECO:0007669"/>
    <property type="project" value="UniProtKB-ARBA"/>
</dbReference>
<keyword evidence="4" id="KW-1185">Reference proteome</keyword>
<evidence type="ECO:0000256" key="1">
    <source>
        <dbReference type="ARBA" id="ARBA00022737"/>
    </source>
</evidence>
<organism evidence="3 4">
    <name type="scientific">Dendrobium chrysotoxum</name>
    <name type="common">Orchid</name>
    <dbReference type="NCBI Taxonomy" id="161865"/>
    <lineage>
        <taxon>Eukaryota</taxon>
        <taxon>Viridiplantae</taxon>
        <taxon>Streptophyta</taxon>
        <taxon>Embryophyta</taxon>
        <taxon>Tracheophyta</taxon>
        <taxon>Spermatophyta</taxon>
        <taxon>Magnoliopsida</taxon>
        <taxon>Liliopsida</taxon>
        <taxon>Asparagales</taxon>
        <taxon>Orchidaceae</taxon>
        <taxon>Epidendroideae</taxon>
        <taxon>Malaxideae</taxon>
        <taxon>Dendrobiinae</taxon>
        <taxon>Dendrobium</taxon>
    </lineage>
</organism>
<dbReference type="GO" id="GO:0003723">
    <property type="term" value="F:RNA binding"/>
    <property type="evidence" value="ECO:0007669"/>
    <property type="project" value="InterPro"/>
</dbReference>
<proteinExistence type="predicted"/>
<dbReference type="Pfam" id="PF01535">
    <property type="entry name" value="PPR"/>
    <property type="match status" value="7"/>
</dbReference>